<dbReference type="PANTHER" id="PTHR21666:SF291">
    <property type="entry name" value="STAGE II SPORULATION PROTEIN Q"/>
    <property type="match status" value="1"/>
</dbReference>
<name>A0A520S4V0_9GAMM</name>
<dbReference type="InterPro" id="IPR011055">
    <property type="entry name" value="Dup_hybrid_motif"/>
</dbReference>
<dbReference type="SUPFAM" id="SSF51261">
    <property type="entry name" value="Duplicated hybrid motif"/>
    <property type="match status" value="1"/>
</dbReference>
<dbReference type="GO" id="GO:0004222">
    <property type="term" value="F:metalloendopeptidase activity"/>
    <property type="evidence" value="ECO:0007669"/>
    <property type="project" value="TreeGrafter"/>
</dbReference>
<gene>
    <name evidence="3" type="ORF">EVA68_01235</name>
</gene>
<dbReference type="CDD" id="cd12797">
    <property type="entry name" value="M23_peptidase"/>
    <property type="match status" value="1"/>
</dbReference>
<dbReference type="Gene3D" id="2.70.70.10">
    <property type="entry name" value="Glucose Permease (Domain IIA)"/>
    <property type="match status" value="1"/>
</dbReference>
<feature type="transmembrane region" description="Helical" evidence="1">
    <location>
        <begin position="21"/>
        <end position="44"/>
    </location>
</feature>
<dbReference type="InterPro" id="IPR016047">
    <property type="entry name" value="M23ase_b-sheet_dom"/>
</dbReference>
<proteinExistence type="predicted"/>
<protein>
    <submittedName>
        <fullName evidence="3">M23 family metallopeptidase</fullName>
    </submittedName>
</protein>
<evidence type="ECO:0000259" key="2">
    <source>
        <dbReference type="Pfam" id="PF01551"/>
    </source>
</evidence>
<reference evidence="3 4" key="1">
    <citation type="submission" date="2019-02" db="EMBL/GenBank/DDBJ databases">
        <title>Prokaryotic population dynamics and viral predation in marine succession experiment using metagenomics: the confinement effect.</title>
        <authorList>
            <person name="Haro-Moreno J.M."/>
            <person name="Rodriguez-Valera F."/>
            <person name="Lopez-Perez M."/>
        </authorList>
    </citation>
    <scope>NUCLEOTIDE SEQUENCE [LARGE SCALE GENOMIC DNA]</scope>
    <source>
        <strain evidence="3">MED-G157</strain>
    </source>
</reference>
<accession>A0A520S4V0</accession>
<evidence type="ECO:0000313" key="4">
    <source>
        <dbReference type="Proteomes" id="UP000316199"/>
    </source>
</evidence>
<keyword evidence="1" id="KW-1133">Transmembrane helix</keyword>
<evidence type="ECO:0000313" key="3">
    <source>
        <dbReference type="EMBL" id="RZO77503.1"/>
    </source>
</evidence>
<feature type="domain" description="M23ase beta-sheet core" evidence="2">
    <location>
        <begin position="205"/>
        <end position="298"/>
    </location>
</feature>
<dbReference type="AlphaFoldDB" id="A0A520S4V0"/>
<organism evidence="3 4">
    <name type="scientific">OM182 bacterium</name>
    <dbReference type="NCBI Taxonomy" id="2510334"/>
    <lineage>
        <taxon>Bacteria</taxon>
        <taxon>Pseudomonadati</taxon>
        <taxon>Pseudomonadota</taxon>
        <taxon>Gammaproteobacteria</taxon>
        <taxon>OMG group</taxon>
        <taxon>OM182 clade</taxon>
    </lineage>
</organism>
<keyword evidence="1" id="KW-0472">Membrane</keyword>
<evidence type="ECO:0000256" key="1">
    <source>
        <dbReference type="SAM" id="Phobius"/>
    </source>
</evidence>
<dbReference type="PANTHER" id="PTHR21666">
    <property type="entry name" value="PEPTIDASE-RELATED"/>
    <property type="match status" value="1"/>
</dbReference>
<dbReference type="InterPro" id="IPR050570">
    <property type="entry name" value="Cell_wall_metabolism_enzyme"/>
</dbReference>
<dbReference type="Pfam" id="PF01551">
    <property type="entry name" value="Peptidase_M23"/>
    <property type="match status" value="1"/>
</dbReference>
<dbReference type="EMBL" id="SHAG01000002">
    <property type="protein sequence ID" value="RZO77503.1"/>
    <property type="molecule type" value="Genomic_DNA"/>
</dbReference>
<sequence length="307" mass="33252">MKFIIVDNHSGKNRSFSANGLALGFIITGLMGIPLFIGIASYFYGLGEAGLNDQLVGKWREVLYAQQNEVAEAKADAQSRLEAGATRLANLQARIVRLDALGDRLISVAKLGEGEFDFSQPPALGGPLKEAKDLDSAPPDYIKRLGQLSEEIDSREQQLFILETLLVSRKIQNELFIAGRPVEKGWMSSRFGARNDPFTGKRAWHTGVDFAGNEGSNVIAVAAGVVVYSGSRSGFGKVVEINHGSGFTTLYGHHKKNLVNVGDIVKKGHVVGLMGSSGRSTGPHVHFEVYKNGRTVDPSSYIHRASR</sequence>
<comment type="caution">
    <text evidence="3">The sequence shown here is derived from an EMBL/GenBank/DDBJ whole genome shotgun (WGS) entry which is preliminary data.</text>
</comment>
<keyword evidence="1" id="KW-0812">Transmembrane</keyword>
<dbReference type="Proteomes" id="UP000316199">
    <property type="component" value="Unassembled WGS sequence"/>
</dbReference>
<dbReference type="FunFam" id="2.70.70.10:FF:000006">
    <property type="entry name" value="M23 family peptidase"/>
    <property type="match status" value="1"/>
</dbReference>